<proteinExistence type="predicted"/>
<sequence>MYYSAPAQHFYSLFISFNRFTVFILLTKYKVFWKKYLKWFLVVSLLAPILFIWHFPFVGVECYFFQKLGAFIFPYNFAAIPWMNNSTNLFVIILITSFLSLSMNMYVIFQLFNRKYDNTMSNNKISSQDIKMFIYSLLIFFIEICGCIQQSLLAFGYDIFLEAVTSTQWILADVGTIAPAWFILATNKQLRQEIANLFDFGGNIVHNIQIVTITSVHTR</sequence>
<accession>A0AC35FUI7</accession>
<organism evidence="1 2">
    <name type="scientific">Panagrolaimus sp. PS1159</name>
    <dbReference type="NCBI Taxonomy" id="55785"/>
    <lineage>
        <taxon>Eukaryota</taxon>
        <taxon>Metazoa</taxon>
        <taxon>Ecdysozoa</taxon>
        <taxon>Nematoda</taxon>
        <taxon>Chromadorea</taxon>
        <taxon>Rhabditida</taxon>
        <taxon>Tylenchina</taxon>
        <taxon>Panagrolaimomorpha</taxon>
        <taxon>Panagrolaimoidea</taxon>
        <taxon>Panagrolaimidae</taxon>
        <taxon>Panagrolaimus</taxon>
    </lineage>
</organism>
<reference evidence="2" key="1">
    <citation type="submission" date="2022-11" db="UniProtKB">
        <authorList>
            <consortium name="WormBaseParasite"/>
        </authorList>
    </citation>
    <scope>IDENTIFICATION</scope>
</reference>
<evidence type="ECO:0000313" key="1">
    <source>
        <dbReference type="Proteomes" id="UP000887580"/>
    </source>
</evidence>
<dbReference type="Proteomes" id="UP000887580">
    <property type="component" value="Unplaced"/>
</dbReference>
<name>A0AC35FUI7_9BILA</name>
<dbReference type="WBParaSite" id="PS1159_v2.g20985.t1">
    <property type="protein sequence ID" value="PS1159_v2.g20985.t1"/>
    <property type="gene ID" value="PS1159_v2.g20985"/>
</dbReference>
<protein>
    <submittedName>
        <fullName evidence="2">Serpentine receptor class gamma</fullName>
    </submittedName>
</protein>
<evidence type="ECO:0000313" key="2">
    <source>
        <dbReference type="WBParaSite" id="PS1159_v2.g20985.t1"/>
    </source>
</evidence>